<gene>
    <name evidence="2" type="ORF">CSAL01_07934</name>
</gene>
<protein>
    <submittedName>
        <fullName evidence="2">Uncharacterized protein</fullName>
    </submittedName>
</protein>
<accession>A0A135T678</accession>
<feature type="region of interest" description="Disordered" evidence="1">
    <location>
        <begin position="12"/>
        <end position="33"/>
    </location>
</feature>
<proteinExistence type="predicted"/>
<name>A0A135T678_9PEZI</name>
<reference evidence="2 3" key="1">
    <citation type="submission" date="2014-02" db="EMBL/GenBank/DDBJ databases">
        <title>The genome sequence of Colletotrichum salicis CBS 607.94.</title>
        <authorList>
            <person name="Baroncelli R."/>
            <person name="Thon M.R."/>
        </authorList>
    </citation>
    <scope>NUCLEOTIDE SEQUENCE [LARGE SCALE GENOMIC DNA]</scope>
    <source>
        <strain evidence="2 3">CBS 607.94</strain>
    </source>
</reference>
<evidence type="ECO:0000313" key="2">
    <source>
        <dbReference type="EMBL" id="KXH43637.1"/>
    </source>
</evidence>
<organism evidence="2 3">
    <name type="scientific">Colletotrichum salicis</name>
    <dbReference type="NCBI Taxonomy" id="1209931"/>
    <lineage>
        <taxon>Eukaryota</taxon>
        <taxon>Fungi</taxon>
        <taxon>Dikarya</taxon>
        <taxon>Ascomycota</taxon>
        <taxon>Pezizomycotina</taxon>
        <taxon>Sordariomycetes</taxon>
        <taxon>Hypocreomycetidae</taxon>
        <taxon>Glomerellales</taxon>
        <taxon>Glomerellaceae</taxon>
        <taxon>Colletotrichum</taxon>
        <taxon>Colletotrichum acutatum species complex</taxon>
    </lineage>
</organism>
<keyword evidence="3" id="KW-1185">Reference proteome</keyword>
<evidence type="ECO:0000313" key="3">
    <source>
        <dbReference type="Proteomes" id="UP000070121"/>
    </source>
</evidence>
<dbReference type="Proteomes" id="UP000070121">
    <property type="component" value="Unassembled WGS sequence"/>
</dbReference>
<dbReference type="OrthoDB" id="4846129at2759"/>
<dbReference type="AlphaFoldDB" id="A0A135T678"/>
<evidence type="ECO:0000256" key="1">
    <source>
        <dbReference type="SAM" id="MobiDB-lite"/>
    </source>
</evidence>
<sequence>MPASEVSVLVNGASTTRATTTPADQAAQSQSRVTEFVETDSSLYRRLSQNAPNRTGEYEARARVAVIEVDARLQQGPK</sequence>
<comment type="caution">
    <text evidence="2">The sequence shown here is derived from an EMBL/GenBank/DDBJ whole genome shotgun (WGS) entry which is preliminary data.</text>
</comment>
<dbReference type="EMBL" id="JFFI01002095">
    <property type="protein sequence ID" value="KXH43637.1"/>
    <property type="molecule type" value="Genomic_DNA"/>
</dbReference>